<organism evidence="1 2">
    <name type="scientific">Gordonia spumicola</name>
    <dbReference type="NCBI Taxonomy" id="589161"/>
    <lineage>
        <taxon>Bacteria</taxon>
        <taxon>Bacillati</taxon>
        <taxon>Actinomycetota</taxon>
        <taxon>Actinomycetes</taxon>
        <taxon>Mycobacteriales</taxon>
        <taxon>Gordoniaceae</taxon>
        <taxon>Gordonia</taxon>
    </lineage>
</organism>
<protein>
    <recommendedName>
        <fullName evidence="3">ESX-1 secretion-associated protein EspA/EspE-like domain-containing protein</fullName>
    </recommendedName>
</protein>
<dbReference type="OrthoDB" id="9948554at2"/>
<sequence length="181" mass="18806">MIDDFIAVLEAGARLNLISFDEATVRAPHHDVTMFDADALAADATRLRAVAARLDAGPVREAGRTFGDDWHGVGGDAALTVARSTTSRVADAITELSACAAELDRTVTAVDDILARYRGAMSTVCDPTIVGQGVSSADDVRTELIARMEYADAAGRTASAALVDVARVSASSGELVLAGDR</sequence>
<keyword evidence="2" id="KW-1185">Reference proteome</keyword>
<proteinExistence type="predicted"/>
<reference evidence="2" key="1">
    <citation type="submission" date="2019-06" db="EMBL/GenBank/DDBJ databases">
        <title>Gordonia isolated from sludge of a wastewater treatment plant.</title>
        <authorList>
            <person name="Tamura T."/>
            <person name="Aoyama K."/>
            <person name="Kang Y."/>
            <person name="Saito S."/>
            <person name="Akiyama N."/>
            <person name="Yazawa K."/>
            <person name="Gonoi T."/>
            <person name="Mikami Y."/>
        </authorList>
    </citation>
    <scope>NUCLEOTIDE SEQUENCE [LARGE SCALE GENOMIC DNA]</scope>
    <source>
        <strain evidence="2">NBRC 107696</strain>
    </source>
</reference>
<gene>
    <name evidence="1" type="ORF">nbrc107696_23170</name>
</gene>
<evidence type="ECO:0008006" key="3">
    <source>
        <dbReference type="Google" id="ProtNLM"/>
    </source>
</evidence>
<dbReference type="Proteomes" id="UP000444960">
    <property type="component" value="Unassembled WGS sequence"/>
</dbReference>
<evidence type="ECO:0000313" key="2">
    <source>
        <dbReference type="Proteomes" id="UP000444960"/>
    </source>
</evidence>
<dbReference type="EMBL" id="BJOV01000005">
    <property type="protein sequence ID" value="GEE01871.1"/>
    <property type="molecule type" value="Genomic_DNA"/>
</dbReference>
<comment type="caution">
    <text evidence="1">The sequence shown here is derived from an EMBL/GenBank/DDBJ whole genome shotgun (WGS) entry which is preliminary data.</text>
</comment>
<dbReference type="AlphaFoldDB" id="A0A7I9V9U7"/>
<accession>A0A7I9V9U7</accession>
<dbReference type="RefSeq" id="WP_161895662.1">
    <property type="nucleotide sequence ID" value="NZ_BJOV01000005.1"/>
</dbReference>
<name>A0A7I9V9U7_9ACTN</name>
<evidence type="ECO:0000313" key="1">
    <source>
        <dbReference type="EMBL" id="GEE01871.1"/>
    </source>
</evidence>